<keyword evidence="1" id="KW-0812">Transmembrane</keyword>
<keyword evidence="1" id="KW-0472">Membrane</keyword>
<accession>A5BBE8</accession>
<dbReference type="AlphaFoldDB" id="A5BBE8"/>
<evidence type="ECO:0000256" key="1">
    <source>
        <dbReference type="SAM" id="Phobius"/>
    </source>
</evidence>
<sequence length="220" mass="24797">MKGFNSTTWERGVGFSGIEVGSDWQIFLPASLKHRHICQNHWLSPNFFAFFLATLGSTGWRVRRAKRRRFSSAGIPAGRGERGEWGVLAGLQGLASGLDDSGRKKKKEIEPDDSERTVRFIRFAGWTFGLADPILGRPLFRSNWPDWTGIVAGRRSDWPWYAHASTQGFWHGFESPQQQEKCERAWGLGRLAAGLAPLGIGLKHLAKILGNFPKYQQKCR</sequence>
<protein>
    <submittedName>
        <fullName evidence="2">Uncharacterized protein</fullName>
    </submittedName>
</protein>
<feature type="transmembrane region" description="Helical" evidence="1">
    <location>
        <begin position="42"/>
        <end position="62"/>
    </location>
</feature>
<proteinExistence type="predicted"/>
<name>A5BBE8_VITVI</name>
<organism evidence="2">
    <name type="scientific">Vitis vinifera</name>
    <name type="common">Grape</name>
    <dbReference type="NCBI Taxonomy" id="29760"/>
    <lineage>
        <taxon>Eukaryota</taxon>
        <taxon>Viridiplantae</taxon>
        <taxon>Streptophyta</taxon>
        <taxon>Embryophyta</taxon>
        <taxon>Tracheophyta</taxon>
        <taxon>Spermatophyta</taxon>
        <taxon>Magnoliopsida</taxon>
        <taxon>eudicotyledons</taxon>
        <taxon>Gunneridae</taxon>
        <taxon>Pentapetalae</taxon>
        <taxon>rosids</taxon>
        <taxon>Vitales</taxon>
        <taxon>Vitaceae</taxon>
        <taxon>Viteae</taxon>
        <taxon>Vitis</taxon>
    </lineage>
</organism>
<keyword evidence="1" id="KW-1133">Transmembrane helix</keyword>
<gene>
    <name evidence="2" type="ORF">VITISV_025951</name>
</gene>
<evidence type="ECO:0000313" key="2">
    <source>
        <dbReference type="EMBL" id="CAN76667.1"/>
    </source>
</evidence>
<dbReference type="EMBL" id="AM453330">
    <property type="protein sequence ID" value="CAN76667.1"/>
    <property type="molecule type" value="Genomic_DNA"/>
</dbReference>
<reference evidence="2" key="1">
    <citation type="journal article" date="2007" name="PLoS ONE">
        <title>The first genome sequence of an elite grapevine cultivar (Pinot noir Vitis vinifera L.): coping with a highly heterozygous genome.</title>
        <authorList>
            <person name="Velasco R."/>
            <person name="Zharkikh A."/>
            <person name="Troggio M."/>
            <person name="Cartwright D.A."/>
            <person name="Cestaro A."/>
            <person name="Pruss D."/>
            <person name="Pindo M."/>
            <person name="FitzGerald L.M."/>
            <person name="Vezzulli S."/>
            <person name="Reid J."/>
            <person name="Malacarne G."/>
            <person name="Iliev D."/>
            <person name="Coppola G."/>
            <person name="Wardell B."/>
            <person name="Micheletti D."/>
            <person name="Macalma T."/>
            <person name="Facci M."/>
            <person name="Mitchell J.T."/>
            <person name="Perazzolli M."/>
            <person name="Eldredge G."/>
            <person name="Gatto P."/>
            <person name="Oyzerski R."/>
            <person name="Moretto M."/>
            <person name="Gutin N."/>
            <person name="Stefanini M."/>
            <person name="Chen Y."/>
            <person name="Segala C."/>
            <person name="Davenport C."/>
            <person name="Dematte L."/>
            <person name="Mraz A."/>
            <person name="Battilana J."/>
            <person name="Stormo K."/>
            <person name="Costa F."/>
            <person name="Tao Q."/>
            <person name="Si-Ammour A."/>
            <person name="Harkins T."/>
            <person name="Lackey A."/>
            <person name="Perbost C."/>
            <person name="Taillon B."/>
            <person name="Stella A."/>
            <person name="Solovyev V."/>
            <person name="Fawcett J.A."/>
            <person name="Sterck L."/>
            <person name="Vandepoele K."/>
            <person name="Grando S.M."/>
            <person name="Toppo S."/>
            <person name="Moser C."/>
            <person name="Lanchbury J."/>
            <person name="Bogden R."/>
            <person name="Skolnick M."/>
            <person name="Sgaramella V."/>
            <person name="Bhatnagar S.K."/>
            <person name="Fontana P."/>
            <person name="Gutin A."/>
            <person name="Van de Peer Y."/>
            <person name="Salamini F."/>
            <person name="Viola R."/>
        </authorList>
    </citation>
    <scope>NUCLEOTIDE SEQUENCE</scope>
</reference>